<keyword evidence="3" id="KW-0805">Transcription regulation</keyword>
<keyword evidence="5" id="KW-0804">Transcription</keyword>
<name>A0A550C6M6_9AGAR</name>
<feature type="region of interest" description="Disordered" evidence="8">
    <location>
        <begin position="165"/>
        <end position="231"/>
    </location>
</feature>
<comment type="subcellular location">
    <subcellularLocation>
        <location evidence="1">Nucleus</location>
    </subcellularLocation>
</comment>
<feature type="coiled-coil region" evidence="7">
    <location>
        <begin position="266"/>
        <end position="293"/>
    </location>
</feature>
<comment type="similarity">
    <text evidence="2">Belongs to the bZIP family.</text>
</comment>
<feature type="region of interest" description="Disordered" evidence="8">
    <location>
        <begin position="32"/>
        <end position="62"/>
    </location>
</feature>
<dbReference type="PANTHER" id="PTHR47416">
    <property type="entry name" value="BASIC-LEUCINE ZIPPER TRANSCRIPTION FACTOR F-RELATED"/>
    <property type="match status" value="1"/>
</dbReference>
<evidence type="ECO:0000256" key="7">
    <source>
        <dbReference type="SAM" id="Coils"/>
    </source>
</evidence>
<evidence type="ECO:0000256" key="8">
    <source>
        <dbReference type="SAM" id="MobiDB-lite"/>
    </source>
</evidence>
<feature type="compositionally biased region" description="Polar residues" evidence="8">
    <location>
        <begin position="642"/>
        <end position="654"/>
    </location>
</feature>
<evidence type="ECO:0000256" key="6">
    <source>
        <dbReference type="ARBA" id="ARBA00023242"/>
    </source>
</evidence>
<dbReference type="GO" id="GO:0005634">
    <property type="term" value="C:nucleus"/>
    <property type="evidence" value="ECO:0007669"/>
    <property type="project" value="UniProtKB-SubCell"/>
</dbReference>
<evidence type="ECO:0000259" key="9">
    <source>
        <dbReference type="PROSITE" id="PS00036"/>
    </source>
</evidence>
<evidence type="ECO:0000256" key="4">
    <source>
        <dbReference type="ARBA" id="ARBA00023125"/>
    </source>
</evidence>
<dbReference type="SUPFAM" id="SSF57959">
    <property type="entry name" value="Leucine zipper domain"/>
    <property type="match status" value="1"/>
</dbReference>
<dbReference type="GO" id="GO:0003677">
    <property type="term" value="F:DNA binding"/>
    <property type="evidence" value="ECO:0007669"/>
    <property type="project" value="UniProtKB-KW"/>
</dbReference>
<keyword evidence="11" id="KW-1185">Reference proteome</keyword>
<feature type="compositionally biased region" description="Low complexity" evidence="8">
    <location>
        <begin position="321"/>
        <end position="335"/>
    </location>
</feature>
<keyword evidence="4" id="KW-0238">DNA-binding</keyword>
<evidence type="ECO:0000256" key="2">
    <source>
        <dbReference type="ARBA" id="ARBA00007163"/>
    </source>
</evidence>
<keyword evidence="6" id="KW-0539">Nucleus</keyword>
<dbReference type="InterPro" id="IPR004827">
    <property type="entry name" value="bZIP"/>
</dbReference>
<feature type="domain" description="BZIP" evidence="9">
    <location>
        <begin position="232"/>
        <end position="247"/>
    </location>
</feature>
<sequence length="688" mass="73467">MSVESPSQAPPFAQPGQHDIISEIFNLDLFANNNDSNPSSASNASSPQSHYSHLATPSPLNDTLHTFPQTQGSDWDFAAMFAGDHQMKDDIFGSGSAVLSAFEPSPMVDANYAASNMGIDPQLMESPTAIVEDEEQEAQPEPQPEPQPQPVKPEEKIMLTIQPVKTAGHGSKRQGTVASGGITKTRAAKKVAPPSPIVYQAASPALSASDDMGEEDWRPSPEVLSKMSSKEKRQLRNKISARNFRVRRKEYITHLEFDIAERDRLLDAIRTDLTSTQHENQALRKEVETLKQALLAGRTGSVELPPPKELVSVQEMLEATSNAAAGPSTPPATASGDDKLLKPNTQKDLSPNAGSAFWGGWGMGSGITPVHTVLVPSPFELGSMESQDSEKEARRKALQENINPAMNENLNPNLNAQVGGIVPNKAGFDSFADREMFTMKSLDAYRMHLWSKMAASHPPQHQPPTPYSPSSSHTTPSPPGSPSPFYTGPAQPHGPYLSGLAGALRPAYFKAPTTSPSLSSLLSGKHTGTGLSSMSSLAAALPSVKEGKETSQRSKAPNGHEEKQQQHKEAAAAAMVASQTLIGKLGSAFWDAFSGAPASGVSSSSSHGSLDSDKVRRVLEGKAVLKVVDVEAAPAQAPKSPTPSMASLKSNDSLQKPIRPTLREKCSTDKCASMLEESMRSLSLGRRA</sequence>
<feature type="region of interest" description="Disordered" evidence="8">
    <location>
        <begin position="321"/>
        <end position="353"/>
    </location>
</feature>
<evidence type="ECO:0000256" key="5">
    <source>
        <dbReference type="ARBA" id="ARBA00023163"/>
    </source>
</evidence>
<dbReference type="GO" id="GO:0003700">
    <property type="term" value="F:DNA-binding transcription factor activity"/>
    <property type="evidence" value="ECO:0007669"/>
    <property type="project" value="InterPro"/>
</dbReference>
<evidence type="ECO:0000256" key="1">
    <source>
        <dbReference type="ARBA" id="ARBA00004123"/>
    </source>
</evidence>
<accession>A0A550C6M6</accession>
<feature type="region of interest" description="Disordered" evidence="8">
    <location>
        <begin position="132"/>
        <end position="152"/>
    </location>
</feature>
<dbReference type="Gene3D" id="1.20.5.170">
    <property type="match status" value="1"/>
</dbReference>
<dbReference type="EMBL" id="VDMD01000022">
    <property type="protein sequence ID" value="TRM60457.1"/>
    <property type="molecule type" value="Genomic_DNA"/>
</dbReference>
<feature type="region of interest" description="Disordered" evidence="8">
    <location>
        <begin position="455"/>
        <end position="492"/>
    </location>
</feature>
<dbReference type="SMART" id="SM00338">
    <property type="entry name" value="BRLZ"/>
    <property type="match status" value="1"/>
</dbReference>
<evidence type="ECO:0000313" key="10">
    <source>
        <dbReference type="EMBL" id="TRM60457.1"/>
    </source>
</evidence>
<feature type="region of interest" description="Disordered" evidence="8">
    <location>
        <begin position="634"/>
        <end position="667"/>
    </location>
</feature>
<protein>
    <recommendedName>
        <fullName evidence="9">BZIP domain-containing protein</fullName>
    </recommendedName>
</protein>
<feature type="region of interest" description="Disordered" evidence="8">
    <location>
        <begin position="540"/>
        <end position="570"/>
    </location>
</feature>
<keyword evidence="7" id="KW-0175">Coiled coil</keyword>
<gene>
    <name evidence="10" type="ORF">BD626DRAFT_538853</name>
</gene>
<dbReference type="PROSITE" id="PS00036">
    <property type="entry name" value="BZIP_BASIC"/>
    <property type="match status" value="1"/>
</dbReference>
<dbReference type="CDD" id="cd14810">
    <property type="entry name" value="bZIP_u1"/>
    <property type="match status" value="1"/>
</dbReference>
<dbReference type="AlphaFoldDB" id="A0A550C6M6"/>
<dbReference type="STRING" id="97359.A0A550C6M6"/>
<feature type="compositionally biased region" description="Basic and acidic residues" evidence="8">
    <location>
        <begin position="545"/>
        <end position="570"/>
    </location>
</feature>
<comment type="caution">
    <text evidence="10">The sequence shown here is derived from an EMBL/GenBank/DDBJ whole genome shotgun (WGS) entry which is preliminary data.</text>
</comment>
<feature type="compositionally biased region" description="Low complexity" evidence="8">
    <location>
        <begin position="32"/>
        <end position="49"/>
    </location>
</feature>
<organism evidence="10 11">
    <name type="scientific">Schizophyllum amplum</name>
    <dbReference type="NCBI Taxonomy" id="97359"/>
    <lineage>
        <taxon>Eukaryota</taxon>
        <taxon>Fungi</taxon>
        <taxon>Dikarya</taxon>
        <taxon>Basidiomycota</taxon>
        <taxon>Agaricomycotina</taxon>
        <taxon>Agaricomycetes</taxon>
        <taxon>Agaricomycetidae</taxon>
        <taxon>Agaricales</taxon>
        <taxon>Schizophyllaceae</taxon>
        <taxon>Schizophyllum</taxon>
    </lineage>
</organism>
<dbReference type="OrthoDB" id="5571888at2759"/>
<dbReference type="InterPro" id="IPR046347">
    <property type="entry name" value="bZIP_sf"/>
</dbReference>
<dbReference type="PANTHER" id="PTHR47416:SF8">
    <property type="entry name" value="BASIC-LEUCINE ZIPPER TRANSCRIPTION FACTOR E-RELATED"/>
    <property type="match status" value="1"/>
</dbReference>
<evidence type="ECO:0000256" key="3">
    <source>
        <dbReference type="ARBA" id="ARBA00023015"/>
    </source>
</evidence>
<evidence type="ECO:0000313" key="11">
    <source>
        <dbReference type="Proteomes" id="UP000320762"/>
    </source>
</evidence>
<feature type="compositionally biased region" description="Pro residues" evidence="8">
    <location>
        <begin position="141"/>
        <end position="151"/>
    </location>
</feature>
<dbReference type="Proteomes" id="UP000320762">
    <property type="component" value="Unassembled WGS sequence"/>
</dbReference>
<reference evidence="10 11" key="1">
    <citation type="journal article" date="2019" name="New Phytol.">
        <title>Comparative genomics reveals unique wood-decay strategies and fruiting body development in the Schizophyllaceae.</title>
        <authorList>
            <person name="Almasi E."/>
            <person name="Sahu N."/>
            <person name="Krizsan K."/>
            <person name="Balint B."/>
            <person name="Kovacs G.M."/>
            <person name="Kiss B."/>
            <person name="Cseklye J."/>
            <person name="Drula E."/>
            <person name="Henrissat B."/>
            <person name="Nagy I."/>
            <person name="Chovatia M."/>
            <person name="Adam C."/>
            <person name="LaButti K."/>
            <person name="Lipzen A."/>
            <person name="Riley R."/>
            <person name="Grigoriev I.V."/>
            <person name="Nagy L.G."/>
        </authorList>
    </citation>
    <scope>NUCLEOTIDE SEQUENCE [LARGE SCALE GENOMIC DNA]</scope>
    <source>
        <strain evidence="10 11">NL-1724</strain>
    </source>
</reference>
<proteinExistence type="inferred from homology"/>
<feature type="compositionally biased region" description="Polar residues" evidence="8">
    <location>
        <begin position="343"/>
        <end position="353"/>
    </location>
</feature>